<dbReference type="OrthoDB" id="2103474at2759"/>
<comment type="caution">
    <text evidence="2">The sequence shown here is derived from an EMBL/GenBank/DDBJ whole genome shotgun (WGS) entry which is preliminary data.</text>
</comment>
<dbReference type="InterPro" id="IPR025187">
    <property type="entry name" value="DUF4112"/>
</dbReference>
<evidence type="ECO:0000256" key="1">
    <source>
        <dbReference type="SAM" id="MobiDB-lite"/>
    </source>
</evidence>
<evidence type="ECO:0000313" key="3">
    <source>
        <dbReference type="Proteomes" id="UP000092993"/>
    </source>
</evidence>
<dbReference type="EMBL" id="LUGG01000009">
    <property type="protein sequence ID" value="OBZ72063.1"/>
    <property type="molecule type" value="Genomic_DNA"/>
</dbReference>
<name>A0A1C7M508_GRIFR</name>
<evidence type="ECO:0000313" key="2">
    <source>
        <dbReference type="EMBL" id="OBZ72063.1"/>
    </source>
</evidence>
<feature type="region of interest" description="Disordered" evidence="1">
    <location>
        <begin position="25"/>
        <end position="54"/>
    </location>
</feature>
<gene>
    <name evidence="2" type="ORF">A0H81_08034</name>
</gene>
<sequence>MTSDLAIKAGRKLFEKNLRQYAPEDPYYETYTDKRGREKRRKRELPPGLSTRDNKVLQSVKEACALS</sequence>
<dbReference type="STRING" id="5627.A0A1C7M508"/>
<dbReference type="AlphaFoldDB" id="A0A1C7M508"/>
<dbReference type="PANTHER" id="PTHR35519:SF2">
    <property type="entry name" value="PH DOMAIN PROTEIN"/>
    <property type="match status" value="1"/>
</dbReference>
<protein>
    <submittedName>
        <fullName evidence="2">Uncharacterized protein</fullName>
    </submittedName>
</protein>
<organism evidence="2 3">
    <name type="scientific">Grifola frondosa</name>
    <name type="common">Maitake</name>
    <name type="synonym">Polyporus frondosus</name>
    <dbReference type="NCBI Taxonomy" id="5627"/>
    <lineage>
        <taxon>Eukaryota</taxon>
        <taxon>Fungi</taxon>
        <taxon>Dikarya</taxon>
        <taxon>Basidiomycota</taxon>
        <taxon>Agaricomycotina</taxon>
        <taxon>Agaricomycetes</taxon>
        <taxon>Polyporales</taxon>
        <taxon>Grifolaceae</taxon>
        <taxon>Grifola</taxon>
    </lineage>
</organism>
<reference evidence="2 3" key="1">
    <citation type="submission" date="2016-03" db="EMBL/GenBank/DDBJ databases">
        <title>Whole genome sequencing of Grifola frondosa 9006-11.</title>
        <authorList>
            <person name="Min B."/>
            <person name="Park H."/>
            <person name="Kim J.-G."/>
            <person name="Cho H."/>
            <person name="Oh Y.-L."/>
            <person name="Kong W.-S."/>
            <person name="Choi I.-G."/>
        </authorList>
    </citation>
    <scope>NUCLEOTIDE SEQUENCE [LARGE SCALE GENOMIC DNA]</scope>
    <source>
        <strain evidence="2 3">9006-11</strain>
    </source>
</reference>
<accession>A0A1C7M508</accession>
<keyword evidence="3" id="KW-1185">Reference proteome</keyword>
<proteinExistence type="predicted"/>
<dbReference type="Proteomes" id="UP000092993">
    <property type="component" value="Unassembled WGS sequence"/>
</dbReference>
<dbReference type="PANTHER" id="PTHR35519">
    <property type="entry name" value="MEMBRANE PROTEINS"/>
    <property type="match status" value="1"/>
</dbReference>